<dbReference type="GO" id="GO:0005829">
    <property type="term" value="C:cytosol"/>
    <property type="evidence" value="ECO:0007669"/>
    <property type="project" value="TreeGrafter"/>
</dbReference>
<keyword evidence="6" id="KW-0413">Isomerase</keyword>
<dbReference type="EMBL" id="QQXK01000031">
    <property type="protein sequence ID" value="RII41288.1"/>
    <property type="molecule type" value="Genomic_DNA"/>
</dbReference>
<evidence type="ECO:0000313" key="6">
    <source>
        <dbReference type="EMBL" id="RII41288.1"/>
    </source>
</evidence>
<evidence type="ECO:0000256" key="3">
    <source>
        <dbReference type="ARBA" id="ARBA00022801"/>
    </source>
</evidence>
<comment type="caution">
    <text evidence="6">The sequence shown here is derived from an EMBL/GenBank/DDBJ whole genome shotgun (WGS) entry which is preliminary data.</text>
</comment>
<dbReference type="PANTHER" id="PTHR43176">
    <property type="entry name" value="3-HYDROXYISOBUTYRYL-COA HYDROLASE-RELATED"/>
    <property type="match status" value="1"/>
</dbReference>
<keyword evidence="7" id="KW-1185">Reference proteome</keyword>
<dbReference type="PANTHER" id="PTHR43176:SF3">
    <property type="entry name" value="3-HYDROXYISOBUTYRYL-COA HYDROLASE, MITOCHONDRIAL"/>
    <property type="match status" value="1"/>
</dbReference>
<evidence type="ECO:0000256" key="2">
    <source>
        <dbReference type="ARBA" id="ARBA00011915"/>
    </source>
</evidence>
<evidence type="ECO:0000256" key="1">
    <source>
        <dbReference type="ARBA" id="ARBA00001709"/>
    </source>
</evidence>
<evidence type="ECO:0000256" key="4">
    <source>
        <dbReference type="SAM" id="MobiDB-lite"/>
    </source>
</evidence>
<feature type="compositionally biased region" description="Low complexity" evidence="4">
    <location>
        <begin position="14"/>
        <end position="34"/>
    </location>
</feature>
<dbReference type="NCBIfam" id="NF004127">
    <property type="entry name" value="PRK05617.1"/>
    <property type="match status" value="1"/>
</dbReference>
<dbReference type="Gene3D" id="3.90.226.10">
    <property type="entry name" value="2-enoyl-CoA Hydratase, Chain A, domain 1"/>
    <property type="match status" value="1"/>
</dbReference>
<feature type="domain" description="Enoyl-CoA hydratase/isomerase" evidence="5">
    <location>
        <begin position="47"/>
        <end position="370"/>
    </location>
</feature>
<evidence type="ECO:0000313" key="7">
    <source>
        <dbReference type="Proteomes" id="UP000265419"/>
    </source>
</evidence>
<dbReference type="AlphaFoldDB" id="A0A399J738"/>
<dbReference type="CDD" id="cd06558">
    <property type="entry name" value="crotonase-like"/>
    <property type="match status" value="1"/>
</dbReference>
<feature type="region of interest" description="Disordered" evidence="4">
    <location>
        <begin position="1"/>
        <end position="35"/>
    </location>
</feature>
<dbReference type="SUPFAM" id="SSF52096">
    <property type="entry name" value="ClpP/crotonase"/>
    <property type="match status" value="1"/>
</dbReference>
<dbReference type="InterPro" id="IPR032259">
    <property type="entry name" value="HIBYL-CoA-H"/>
</dbReference>
<dbReference type="GO" id="GO:0016853">
    <property type="term" value="F:isomerase activity"/>
    <property type="evidence" value="ECO:0007669"/>
    <property type="project" value="UniProtKB-KW"/>
</dbReference>
<sequence>MLGAGAAGQPGPDHAPSGGSATGTGHAASGTGAPEPTVLAEVRGRLGLITLNRPRAVNALNHEMVNLLWSQLVRWADDPAIATVAIQGAGERGLCAGGDVVAIHADMTRPDRTPTAPYDTMGFWRDEYRLNLLISRYPKPYVALMDGLVLGGGIGVSAHGSFRVVTERTRSGLPETQIGFSPDVGGTYLLGHAPGAAGAHAALTGAHLDAGDALYLGLADAFVPSGALPELLDRLEREEPGAVIEALAAPAPPSALRDGEAWIEEAYAGRTALDVVRALEASEAEEARGAAEVIRGKSPTAVAVALAAVRAGAGTDLAGALKNEWRVGYRFLGGHDFAEGIRAQVIDKDRTPKWEPARLEDLSPGTAEAYLAPLPHLPLDLSPVDAVIPPA</sequence>
<organism evidence="6 7">
    <name type="scientific">Galactobacter valiniphilus</name>
    <dbReference type="NCBI Taxonomy" id="2676122"/>
    <lineage>
        <taxon>Bacteria</taxon>
        <taxon>Bacillati</taxon>
        <taxon>Actinomycetota</taxon>
        <taxon>Actinomycetes</taxon>
        <taxon>Micrococcales</taxon>
        <taxon>Micrococcaceae</taxon>
        <taxon>Galactobacter</taxon>
    </lineage>
</organism>
<dbReference type="GO" id="GO:0006574">
    <property type="term" value="P:L-valine catabolic process"/>
    <property type="evidence" value="ECO:0007669"/>
    <property type="project" value="TreeGrafter"/>
</dbReference>
<proteinExistence type="predicted"/>
<name>A0A399J738_9MICC</name>
<reference evidence="6 7" key="1">
    <citation type="submission" date="2018-07" db="EMBL/GenBank/DDBJ databases">
        <title>Arthrobacter sp. nov., isolated from raw cow's milk with high bacterial count.</title>
        <authorList>
            <person name="Hahne J."/>
            <person name="Isele D."/>
            <person name="Lipski A."/>
        </authorList>
    </citation>
    <scope>NUCLEOTIDE SEQUENCE [LARGE SCALE GENOMIC DNA]</scope>
    <source>
        <strain evidence="6 7">JZ R-35</strain>
    </source>
</reference>
<keyword evidence="3" id="KW-0378">Hydrolase</keyword>
<dbReference type="InterPro" id="IPR029045">
    <property type="entry name" value="ClpP/crotonase-like_dom_sf"/>
</dbReference>
<dbReference type="GO" id="GO:0003860">
    <property type="term" value="F:3-hydroxyisobutyryl-CoA hydrolase activity"/>
    <property type="evidence" value="ECO:0007669"/>
    <property type="project" value="UniProtKB-EC"/>
</dbReference>
<dbReference type="Proteomes" id="UP000265419">
    <property type="component" value="Unassembled WGS sequence"/>
</dbReference>
<gene>
    <name evidence="6" type="ORF">DWB68_13480</name>
</gene>
<dbReference type="Pfam" id="PF16113">
    <property type="entry name" value="ECH_2"/>
    <property type="match status" value="1"/>
</dbReference>
<evidence type="ECO:0000259" key="5">
    <source>
        <dbReference type="Pfam" id="PF16113"/>
    </source>
</evidence>
<protein>
    <recommendedName>
        <fullName evidence="2">3-hydroxyisobutyryl-CoA hydrolase</fullName>
        <ecNumber evidence="2">3.1.2.4</ecNumber>
    </recommendedName>
</protein>
<dbReference type="InterPro" id="IPR045004">
    <property type="entry name" value="ECH_dom"/>
</dbReference>
<dbReference type="EC" id="3.1.2.4" evidence="2"/>
<comment type="catalytic activity">
    <reaction evidence="1">
        <text>3-hydroxy-2-methylpropanoyl-CoA + H2O = 3-hydroxy-2-methylpropanoate + CoA + H(+)</text>
        <dbReference type="Rhea" id="RHEA:20888"/>
        <dbReference type="ChEBI" id="CHEBI:11805"/>
        <dbReference type="ChEBI" id="CHEBI:15377"/>
        <dbReference type="ChEBI" id="CHEBI:15378"/>
        <dbReference type="ChEBI" id="CHEBI:57287"/>
        <dbReference type="ChEBI" id="CHEBI:57340"/>
        <dbReference type="EC" id="3.1.2.4"/>
    </reaction>
</comment>
<accession>A0A399J738</accession>